<proteinExistence type="predicted"/>
<dbReference type="Proteomes" id="UP001592528">
    <property type="component" value="Unassembled WGS sequence"/>
</dbReference>
<dbReference type="EMBL" id="JBHEZZ010000007">
    <property type="protein sequence ID" value="MFC1402795.1"/>
    <property type="molecule type" value="Genomic_DNA"/>
</dbReference>
<dbReference type="InterPro" id="IPR003779">
    <property type="entry name" value="CMD-like"/>
</dbReference>
<accession>A0ABV6UMV9</accession>
<reference evidence="2 3" key="1">
    <citation type="submission" date="2024-09" db="EMBL/GenBank/DDBJ databases">
        <authorList>
            <person name="Lee S.D."/>
        </authorList>
    </citation>
    <scope>NUCLEOTIDE SEQUENCE [LARGE SCALE GENOMIC DNA]</scope>
    <source>
        <strain evidence="2 3">N1-5</strain>
    </source>
</reference>
<evidence type="ECO:0000313" key="2">
    <source>
        <dbReference type="EMBL" id="MFC1402795.1"/>
    </source>
</evidence>
<sequence>MSRLPPVPHDQWDDDAFAAMARGQKLPPSNALGLLAHHPDLAKAFLGFNLHLLGASTLPKRIRELAVLRVAWRRRCQYEWAQHLLIAKRAGVTDEEIDQIRTGADTPINRAVAELETDSTLSDATYQLLSADLSDRQLMDLVFTVGAYGLLAMAFNTFEVELDPGFSVENFTYTDGE</sequence>
<comment type="caution">
    <text evidence="2">The sequence shown here is derived from an EMBL/GenBank/DDBJ whole genome shotgun (WGS) entry which is preliminary data.</text>
</comment>
<feature type="domain" description="Carboxymuconolactone decarboxylase-like" evidence="1">
    <location>
        <begin position="39"/>
        <end position="105"/>
    </location>
</feature>
<keyword evidence="3" id="KW-1185">Reference proteome</keyword>
<dbReference type="Gene3D" id="1.20.1290.10">
    <property type="entry name" value="AhpD-like"/>
    <property type="match status" value="1"/>
</dbReference>
<dbReference type="RefSeq" id="WP_037594965.1">
    <property type="nucleotide sequence ID" value="NZ_JBHEZZ010000007.1"/>
</dbReference>
<evidence type="ECO:0000259" key="1">
    <source>
        <dbReference type="Pfam" id="PF02627"/>
    </source>
</evidence>
<name>A0ABV6UMV9_9ACTN</name>
<organism evidence="2 3">
    <name type="scientific">Streptacidiphilus cavernicola</name>
    <dbReference type="NCBI Taxonomy" id="3342716"/>
    <lineage>
        <taxon>Bacteria</taxon>
        <taxon>Bacillati</taxon>
        <taxon>Actinomycetota</taxon>
        <taxon>Actinomycetes</taxon>
        <taxon>Kitasatosporales</taxon>
        <taxon>Streptomycetaceae</taxon>
        <taxon>Streptacidiphilus</taxon>
    </lineage>
</organism>
<dbReference type="Pfam" id="PF02627">
    <property type="entry name" value="CMD"/>
    <property type="match status" value="1"/>
</dbReference>
<dbReference type="InterPro" id="IPR029032">
    <property type="entry name" value="AhpD-like"/>
</dbReference>
<dbReference type="SUPFAM" id="SSF69118">
    <property type="entry name" value="AhpD-like"/>
    <property type="match status" value="1"/>
</dbReference>
<dbReference type="PANTHER" id="PTHR34846">
    <property type="entry name" value="4-CARBOXYMUCONOLACTONE DECARBOXYLASE FAMILY PROTEIN (AFU_ORTHOLOGUE AFUA_6G11590)"/>
    <property type="match status" value="1"/>
</dbReference>
<evidence type="ECO:0000313" key="3">
    <source>
        <dbReference type="Proteomes" id="UP001592528"/>
    </source>
</evidence>
<dbReference type="PANTHER" id="PTHR34846:SF5">
    <property type="entry name" value="CARBOXYMUCONOLACTONE DECARBOXYLASE-LIKE DOMAIN-CONTAINING PROTEIN"/>
    <property type="match status" value="1"/>
</dbReference>
<protein>
    <submittedName>
        <fullName evidence="2">Carboxymuconolactone decarboxylase family protein</fullName>
    </submittedName>
</protein>
<gene>
    <name evidence="2" type="ORF">ACEZDJ_16015</name>
</gene>